<comment type="caution">
    <text evidence="1">The sequence shown here is derived from an EMBL/GenBank/DDBJ whole genome shotgun (WGS) entry which is preliminary data.</text>
</comment>
<gene>
    <name evidence="1" type="ORF">IBG24_06375</name>
</gene>
<accession>A0A8I0EUM9</accession>
<dbReference type="Proteomes" id="UP000620591">
    <property type="component" value="Unassembled WGS sequence"/>
</dbReference>
<dbReference type="AlphaFoldDB" id="A0A8I0EUM9"/>
<organism evidence="1 2">
    <name type="scientific">Aeromicrobium senzhongii</name>
    <dbReference type="NCBI Taxonomy" id="2663859"/>
    <lineage>
        <taxon>Bacteria</taxon>
        <taxon>Bacillati</taxon>
        <taxon>Actinomycetota</taxon>
        <taxon>Actinomycetes</taxon>
        <taxon>Propionibacteriales</taxon>
        <taxon>Nocardioidaceae</taxon>
        <taxon>Aeromicrobium</taxon>
    </lineage>
</organism>
<sequence>MTDPLTSQTPASVLGARVAVDAAGPLPKVDDLGLSYAKAQAFDWQRQRSHAKWNDMAGTLTGRPGARWVLETHAIVGVVGEQVLLAIELEVEKTIVKAAIDRLPDADFKHKPSVAAHYARSLRFFAEGQSNAIVIALHGLANLGVRTLEFDSDISTDDLRKLGMSRTDFAPGSLSRRSWVSWTQKLVDSVITGASARSVPVQEFAAKLGLLAGEQAIIDLLDLRNTQYHRWRGESAGVTGIAFGELPAADILASGQAVDFGGELLPPYSQGQDTLDDVVVTGRQALDAFVLHMEPLLETWGKTLPRA</sequence>
<reference evidence="1" key="1">
    <citation type="submission" date="2020-09" db="EMBL/GenBank/DDBJ databases">
        <title>Novel species in genus Aeromicrobium.</title>
        <authorList>
            <person name="Zhang G."/>
        </authorList>
    </citation>
    <scope>NUCLEOTIDE SEQUENCE</scope>
    <source>
        <strain evidence="1">Zg-636</strain>
    </source>
</reference>
<evidence type="ECO:0000313" key="2">
    <source>
        <dbReference type="Proteomes" id="UP000620591"/>
    </source>
</evidence>
<protein>
    <submittedName>
        <fullName evidence="1">Uncharacterized protein</fullName>
    </submittedName>
</protein>
<dbReference type="EMBL" id="JACTVM010000001">
    <property type="protein sequence ID" value="MBC9225933.1"/>
    <property type="molecule type" value="Genomic_DNA"/>
</dbReference>
<dbReference type="RefSeq" id="WP_187768938.1">
    <property type="nucleotide sequence ID" value="NZ_JACTVM010000001.1"/>
</dbReference>
<proteinExistence type="predicted"/>
<name>A0A8I0EUM9_9ACTN</name>
<evidence type="ECO:0000313" key="1">
    <source>
        <dbReference type="EMBL" id="MBC9225933.1"/>
    </source>
</evidence>